<dbReference type="PROSITE" id="PS50005">
    <property type="entry name" value="TPR"/>
    <property type="match status" value="1"/>
</dbReference>
<dbReference type="VEuPathDB" id="FungiDB:C5L36_0B08770"/>
<dbReference type="GO" id="GO:0008541">
    <property type="term" value="C:proteasome regulatory particle, lid subcomplex"/>
    <property type="evidence" value="ECO:0007669"/>
    <property type="project" value="EnsemblFungi"/>
</dbReference>
<dbReference type="EMBL" id="JQFK01000009">
    <property type="protein sequence ID" value="KGK39398.1"/>
    <property type="molecule type" value="Genomic_DNA"/>
</dbReference>
<dbReference type="InterPro" id="IPR036390">
    <property type="entry name" value="WH_DNA-bd_sf"/>
</dbReference>
<comment type="subunit">
    <text evidence="3">The 26S proteasome is composed of a core protease, known as the 20S proteasome, capped at one or both ends by the 19S regulatory complex (RC). The RC is composed of at least 18 different subunits in two subcomplexes, the base and the lid, which form the portions proximal and distal to the 20S proteolytic core, respectively. Component of the lid subcomplex of the 19S RC.</text>
</comment>
<feature type="repeat" description="TPR" evidence="4">
    <location>
        <begin position="101"/>
        <end position="134"/>
    </location>
</feature>
<dbReference type="InterPro" id="IPR000717">
    <property type="entry name" value="PCI_dom"/>
</dbReference>
<reference evidence="8" key="1">
    <citation type="journal article" date="2014" name="Microb. Cell Fact.">
        <title>Exploiting Issatchenkia orientalis SD108 for succinic acid production.</title>
        <authorList>
            <person name="Xiao H."/>
            <person name="Shao Z."/>
            <person name="Jiang Y."/>
            <person name="Dole S."/>
            <person name="Zhao H."/>
        </authorList>
    </citation>
    <scope>NUCLEOTIDE SEQUENCE [LARGE SCALE GENOMIC DNA]</scope>
    <source>
        <strain evidence="8">SD108</strain>
    </source>
</reference>
<evidence type="ECO:0000256" key="1">
    <source>
        <dbReference type="ARBA" id="ARBA00022942"/>
    </source>
</evidence>
<proteinExistence type="predicted"/>
<keyword evidence="5" id="KW-0175">Coiled coil</keyword>
<keyword evidence="4" id="KW-0802">TPR repeat</keyword>
<dbReference type="GO" id="GO:0005198">
    <property type="term" value="F:structural molecule activity"/>
    <property type="evidence" value="ECO:0007669"/>
    <property type="project" value="EnsemblFungi"/>
</dbReference>
<evidence type="ECO:0000259" key="6">
    <source>
        <dbReference type="PROSITE" id="PS50250"/>
    </source>
</evidence>
<evidence type="ECO:0000313" key="7">
    <source>
        <dbReference type="EMBL" id="KGK39398.1"/>
    </source>
</evidence>
<evidence type="ECO:0000313" key="8">
    <source>
        <dbReference type="Proteomes" id="UP000029867"/>
    </source>
</evidence>
<dbReference type="PROSITE" id="PS50250">
    <property type="entry name" value="PCI"/>
    <property type="match status" value="1"/>
</dbReference>
<dbReference type="InterPro" id="IPR011990">
    <property type="entry name" value="TPR-like_helical_dom_sf"/>
</dbReference>
<dbReference type="SUPFAM" id="SSF46785">
    <property type="entry name" value="Winged helix' DNA-binding domain"/>
    <property type="match status" value="1"/>
</dbReference>
<dbReference type="Pfam" id="PF21154">
    <property type="entry name" value="RPN7_PSMD6_C"/>
    <property type="match status" value="1"/>
</dbReference>
<dbReference type="FunFam" id="1.25.40.570:FF:000005">
    <property type="entry name" value="26S proteasome regulatory subunit N7"/>
    <property type="match status" value="1"/>
</dbReference>
<dbReference type="HOGENOM" id="CLU_031814_1_1_1"/>
<feature type="domain" description="PCI" evidence="6">
    <location>
        <begin position="193"/>
        <end position="365"/>
    </location>
</feature>
<dbReference type="InterPro" id="IPR045135">
    <property type="entry name" value="Rpn7_N"/>
</dbReference>
<keyword evidence="1" id="KW-0647">Proteasome</keyword>
<dbReference type="Pfam" id="PF10602">
    <property type="entry name" value="RPN7"/>
    <property type="match status" value="1"/>
</dbReference>
<dbReference type="PANTHER" id="PTHR14145">
    <property type="entry name" value="26S PROTESOME SUBUNIT 6"/>
    <property type="match status" value="1"/>
</dbReference>
<organism evidence="7 8">
    <name type="scientific">Pichia kudriavzevii</name>
    <name type="common">Yeast</name>
    <name type="synonym">Issatchenkia orientalis</name>
    <dbReference type="NCBI Taxonomy" id="4909"/>
    <lineage>
        <taxon>Eukaryota</taxon>
        <taxon>Fungi</taxon>
        <taxon>Dikarya</taxon>
        <taxon>Ascomycota</taxon>
        <taxon>Saccharomycotina</taxon>
        <taxon>Pichiomycetes</taxon>
        <taxon>Pichiales</taxon>
        <taxon>Pichiaceae</taxon>
        <taxon>Pichia</taxon>
    </lineage>
</organism>
<sequence>MSDNNTANETAPVPSFELADTVFLAQQEENEQLINKITKSIRDADMGPYYYYLYYDVKLPGLEWDQSLYDEMIKSSEAKVKDIESEIEKLEKEDESEIEVLKKWTQLGEHYAQIGDSEKAEKTILKTIELAPSTGSKIDLLLLISRIGFFYNDLIFVKKYLDKAKTLIDKGGDWERRNKYKTYYGVYLVSIRQFEEASQLLHDSLTTFTCTELTTYEKIAQYAIMSGSITFERNDLKGKLIESSEILSVNSNNDLLLPIYKLVKSLYFTEYINFFPSLLETYDLILVKDRNLKPHADYYLREIRCRAYSQLLESYRTLSLKSMAKSFGVGIEFLDDDLSKFIPNKKLNCIIDRVEGIVQTNRSENKNAQYHQLIKNGDALLTKLQKYGAAVRLSGAEKV</sequence>
<dbReference type="GO" id="GO:0043161">
    <property type="term" value="P:proteasome-mediated ubiquitin-dependent protein catabolic process"/>
    <property type="evidence" value="ECO:0007669"/>
    <property type="project" value="EnsemblFungi"/>
</dbReference>
<comment type="caution">
    <text evidence="7">The sequence shown here is derived from an EMBL/GenBank/DDBJ whole genome shotgun (WGS) entry which is preliminary data.</text>
</comment>
<dbReference type="SUPFAM" id="SSF48452">
    <property type="entry name" value="TPR-like"/>
    <property type="match status" value="1"/>
</dbReference>
<dbReference type="InterPro" id="IPR019585">
    <property type="entry name" value="Rpn7/CSN1"/>
</dbReference>
<evidence type="ECO:0000256" key="5">
    <source>
        <dbReference type="SAM" id="Coils"/>
    </source>
</evidence>
<feature type="coiled-coil region" evidence="5">
    <location>
        <begin position="73"/>
        <end position="100"/>
    </location>
</feature>
<dbReference type="PANTHER" id="PTHR14145:SF1">
    <property type="entry name" value="26S PROTEASOME NON-ATPASE REGULATORY SUBUNIT 6"/>
    <property type="match status" value="1"/>
</dbReference>
<name>A0A099P340_PICKU</name>
<dbReference type="InterPro" id="IPR019734">
    <property type="entry name" value="TPR_rpt"/>
</dbReference>
<dbReference type="eggNOG" id="KOG0687">
    <property type="taxonomic scope" value="Eukaryota"/>
</dbReference>
<evidence type="ECO:0000256" key="4">
    <source>
        <dbReference type="PROSITE-ProRule" id="PRU00339"/>
    </source>
</evidence>
<dbReference type="Proteomes" id="UP000029867">
    <property type="component" value="Unassembled WGS sequence"/>
</dbReference>
<dbReference type="SMART" id="SM00088">
    <property type="entry name" value="PINT"/>
    <property type="match status" value="1"/>
</dbReference>
<dbReference type="AlphaFoldDB" id="A0A099P340"/>
<dbReference type="Pfam" id="PF01399">
    <property type="entry name" value="PCI"/>
    <property type="match status" value="1"/>
</dbReference>
<gene>
    <name evidence="7" type="ORF">JL09_g1393</name>
</gene>
<evidence type="ECO:0000256" key="3">
    <source>
        <dbReference type="ARBA" id="ARBA00093502"/>
    </source>
</evidence>
<accession>A0A099P340</accession>
<protein>
    <recommendedName>
        <fullName evidence="6">PCI domain-containing protein</fullName>
    </recommendedName>
</protein>
<evidence type="ECO:0000256" key="2">
    <source>
        <dbReference type="ARBA" id="ARBA00093435"/>
    </source>
</evidence>
<dbReference type="Gene3D" id="1.25.40.570">
    <property type="match status" value="1"/>
</dbReference>
<comment type="function">
    <text evidence="2">Component of the 19S cap proteasome complex which acts as a regulatory subunit of the 26S proteasome, involved in the ATP-dependent degradation of ubiquitinated proteins.</text>
</comment>
<dbReference type="InterPro" id="IPR049549">
    <property type="entry name" value="RPN7_PSMD6_C"/>
</dbReference>
<dbReference type="GO" id="GO:0005634">
    <property type="term" value="C:nucleus"/>
    <property type="evidence" value="ECO:0007669"/>
    <property type="project" value="EnsemblFungi"/>
</dbReference>